<dbReference type="EMBL" id="CAMXCT010006656">
    <property type="protein sequence ID" value="CAI4017793.1"/>
    <property type="molecule type" value="Genomic_DNA"/>
</dbReference>
<name>A0A9P1GMX4_9DINO</name>
<keyword evidence="1" id="KW-0732">Signal</keyword>
<sequence>MAPMWLHFVLKMHFLQLSTALRSDVSQSGGTQRALSKPRDCSNRTVLVDSSEDRLEVQTREETEDNYSFIHSFECMVKSPEDCDKAVAWVPWDGYYSACYWATDVKTGNKSCVSEGFFSAGTYDICLVTETSVTPLFKQAVEEQTEECTKHLCKIAREGSWMKESKKDKALKSAWPEKPWFGTGWGEMAAESCPASRKGIEAFDLETLRKKVAIGWRNNFNKKLCGCATADDCT</sequence>
<dbReference type="EMBL" id="CAMXCT020006656">
    <property type="protein sequence ID" value="CAL1171168.1"/>
    <property type="molecule type" value="Genomic_DNA"/>
</dbReference>
<keyword evidence="4" id="KW-1185">Reference proteome</keyword>
<proteinExistence type="predicted"/>
<feature type="chain" id="PRO_5043272954" evidence="1">
    <location>
        <begin position="21"/>
        <end position="234"/>
    </location>
</feature>
<evidence type="ECO:0000313" key="4">
    <source>
        <dbReference type="Proteomes" id="UP001152797"/>
    </source>
</evidence>
<dbReference type="EMBL" id="CAMXCT030006656">
    <property type="protein sequence ID" value="CAL4805105.1"/>
    <property type="molecule type" value="Genomic_DNA"/>
</dbReference>
<reference evidence="2" key="1">
    <citation type="submission" date="2022-10" db="EMBL/GenBank/DDBJ databases">
        <authorList>
            <person name="Chen Y."/>
            <person name="Dougan E. K."/>
            <person name="Chan C."/>
            <person name="Rhodes N."/>
            <person name="Thang M."/>
        </authorList>
    </citation>
    <scope>NUCLEOTIDE SEQUENCE</scope>
</reference>
<evidence type="ECO:0000256" key="1">
    <source>
        <dbReference type="SAM" id="SignalP"/>
    </source>
</evidence>
<evidence type="ECO:0000313" key="3">
    <source>
        <dbReference type="EMBL" id="CAL4805105.1"/>
    </source>
</evidence>
<organism evidence="2">
    <name type="scientific">Cladocopium goreaui</name>
    <dbReference type="NCBI Taxonomy" id="2562237"/>
    <lineage>
        <taxon>Eukaryota</taxon>
        <taxon>Sar</taxon>
        <taxon>Alveolata</taxon>
        <taxon>Dinophyceae</taxon>
        <taxon>Suessiales</taxon>
        <taxon>Symbiodiniaceae</taxon>
        <taxon>Cladocopium</taxon>
    </lineage>
</organism>
<accession>A0A9P1GMX4</accession>
<dbReference type="Proteomes" id="UP001152797">
    <property type="component" value="Unassembled WGS sequence"/>
</dbReference>
<dbReference type="AlphaFoldDB" id="A0A9P1GMX4"/>
<feature type="signal peptide" evidence="1">
    <location>
        <begin position="1"/>
        <end position="20"/>
    </location>
</feature>
<gene>
    <name evidence="2" type="ORF">C1SCF055_LOCUS42413</name>
</gene>
<protein>
    <submittedName>
        <fullName evidence="2">Uncharacterized protein</fullName>
    </submittedName>
</protein>
<comment type="caution">
    <text evidence="2">The sequence shown here is derived from an EMBL/GenBank/DDBJ whole genome shotgun (WGS) entry which is preliminary data.</text>
</comment>
<evidence type="ECO:0000313" key="2">
    <source>
        <dbReference type="EMBL" id="CAI4017793.1"/>
    </source>
</evidence>
<reference evidence="3 4" key="2">
    <citation type="submission" date="2024-05" db="EMBL/GenBank/DDBJ databases">
        <authorList>
            <person name="Chen Y."/>
            <person name="Shah S."/>
            <person name="Dougan E. K."/>
            <person name="Thang M."/>
            <person name="Chan C."/>
        </authorList>
    </citation>
    <scope>NUCLEOTIDE SEQUENCE [LARGE SCALE GENOMIC DNA]</scope>
</reference>